<evidence type="ECO:0000313" key="1">
    <source>
        <dbReference type="EMBL" id="KAI0055034.1"/>
    </source>
</evidence>
<organism evidence="1 2">
    <name type="scientific">Artomyces pyxidatus</name>
    <dbReference type="NCBI Taxonomy" id="48021"/>
    <lineage>
        <taxon>Eukaryota</taxon>
        <taxon>Fungi</taxon>
        <taxon>Dikarya</taxon>
        <taxon>Basidiomycota</taxon>
        <taxon>Agaricomycotina</taxon>
        <taxon>Agaricomycetes</taxon>
        <taxon>Russulales</taxon>
        <taxon>Auriscalpiaceae</taxon>
        <taxon>Artomyces</taxon>
    </lineage>
</organism>
<proteinExistence type="predicted"/>
<reference evidence="1" key="1">
    <citation type="submission" date="2021-03" db="EMBL/GenBank/DDBJ databases">
        <authorList>
            <consortium name="DOE Joint Genome Institute"/>
            <person name="Ahrendt S."/>
            <person name="Looney B.P."/>
            <person name="Miyauchi S."/>
            <person name="Morin E."/>
            <person name="Drula E."/>
            <person name="Courty P.E."/>
            <person name="Chicoki N."/>
            <person name="Fauchery L."/>
            <person name="Kohler A."/>
            <person name="Kuo A."/>
            <person name="Labutti K."/>
            <person name="Pangilinan J."/>
            <person name="Lipzen A."/>
            <person name="Riley R."/>
            <person name="Andreopoulos W."/>
            <person name="He G."/>
            <person name="Johnson J."/>
            <person name="Barry K.W."/>
            <person name="Grigoriev I.V."/>
            <person name="Nagy L."/>
            <person name="Hibbett D."/>
            <person name="Henrissat B."/>
            <person name="Matheny P.B."/>
            <person name="Labbe J."/>
            <person name="Martin F."/>
        </authorList>
    </citation>
    <scope>NUCLEOTIDE SEQUENCE</scope>
    <source>
        <strain evidence="1">HHB10654</strain>
    </source>
</reference>
<dbReference type="Proteomes" id="UP000814140">
    <property type="component" value="Unassembled WGS sequence"/>
</dbReference>
<evidence type="ECO:0000313" key="2">
    <source>
        <dbReference type="Proteomes" id="UP000814140"/>
    </source>
</evidence>
<accession>A0ACB8SFA3</accession>
<sequence>MTKRTGKPRGRKGWAQGSMLEFLMSRRGEYKAARKADAAGPFYSKMAKLWAIRYDWKLPSAVDPKAAVIDPDDSVLQDDVGQDLEEAEIKRREEILKELRHKIGAWFRHHCGKVLKADGANEMWATGLLQAAVEPPKRAQPWQYYSRKYYDMRVRPTVEKEWAEKVQKAAQELKPPLTKDDLFAHWVSVTRRRFQFDESREFKKALQEEIEEEYLRAMEEYHDRYVRDPSTPKQFHLALNSCYMTLQPIVDLIARRYGMVATLTLAGPVPSKNGAIEAFTVHAGTTYEVHGRAWPEFDNKAHTDFCSAYVAFAEKAFSKC</sequence>
<name>A0ACB8SFA3_9AGAM</name>
<reference evidence="1" key="2">
    <citation type="journal article" date="2022" name="New Phytol.">
        <title>Evolutionary transition to the ectomycorrhizal habit in the genomes of a hyperdiverse lineage of mushroom-forming fungi.</title>
        <authorList>
            <person name="Looney B."/>
            <person name="Miyauchi S."/>
            <person name="Morin E."/>
            <person name="Drula E."/>
            <person name="Courty P.E."/>
            <person name="Kohler A."/>
            <person name="Kuo A."/>
            <person name="LaButti K."/>
            <person name="Pangilinan J."/>
            <person name="Lipzen A."/>
            <person name="Riley R."/>
            <person name="Andreopoulos W."/>
            <person name="He G."/>
            <person name="Johnson J."/>
            <person name="Nolan M."/>
            <person name="Tritt A."/>
            <person name="Barry K.W."/>
            <person name="Grigoriev I.V."/>
            <person name="Nagy L.G."/>
            <person name="Hibbett D."/>
            <person name="Henrissat B."/>
            <person name="Matheny P.B."/>
            <person name="Labbe J."/>
            <person name="Martin F.M."/>
        </authorList>
    </citation>
    <scope>NUCLEOTIDE SEQUENCE</scope>
    <source>
        <strain evidence="1">HHB10654</strain>
    </source>
</reference>
<gene>
    <name evidence="1" type="ORF">BV25DRAFT_1922152</name>
</gene>
<dbReference type="EMBL" id="MU277317">
    <property type="protein sequence ID" value="KAI0055034.1"/>
    <property type="molecule type" value="Genomic_DNA"/>
</dbReference>
<keyword evidence="2" id="KW-1185">Reference proteome</keyword>
<comment type="caution">
    <text evidence="1">The sequence shown here is derived from an EMBL/GenBank/DDBJ whole genome shotgun (WGS) entry which is preliminary data.</text>
</comment>
<protein>
    <submittedName>
        <fullName evidence="1">Uncharacterized protein</fullName>
    </submittedName>
</protein>